<dbReference type="InterPro" id="IPR000150">
    <property type="entry name" value="Cof"/>
</dbReference>
<dbReference type="NCBIfam" id="TIGR01484">
    <property type="entry name" value="HAD-SF-IIB"/>
    <property type="match status" value="1"/>
</dbReference>
<dbReference type="InterPro" id="IPR006379">
    <property type="entry name" value="HAD-SF_hydro_IIB"/>
</dbReference>
<dbReference type="InterPro" id="IPR023214">
    <property type="entry name" value="HAD_sf"/>
</dbReference>
<dbReference type="SFLD" id="SFLDS00003">
    <property type="entry name" value="Haloacid_Dehalogenase"/>
    <property type="match status" value="1"/>
</dbReference>
<dbReference type="PANTHER" id="PTHR10000">
    <property type="entry name" value="PHOSPHOSERINE PHOSPHATASE"/>
    <property type="match status" value="1"/>
</dbReference>
<dbReference type="SFLD" id="SFLDG01140">
    <property type="entry name" value="C2.B:_Phosphomannomutase_and_P"/>
    <property type="match status" value="1"/>
</dbReference>
<gene>
    <name evidence="1" type="ORF">CCASEI_09870</name>
</gene>
<dbReference type="InterPro" id="IPR036412">
    <property type="entry name" value="HAD-like_sf"/>
</dbReference>
<dbReference type="GeneID" id="82878089"/>
<evidence type="ECO:0000313" key="1">
    <source>
        <dbReference type="EMBL" id="AHI20531.1"/>
    </source>
</evidence>
<dbReference type="SUPFAM" id="SSF56784">
    <property type="entry name" value="HAD-like"/>
    <property type="match status" value="1"/>
</dbReference>
<proteinExistence type="predicted"/>
<dbReference type="Proteomes" id="UP000019226">
    <property type="component" value="Chromosome"/>
</dbReference>
<keyword evidence="2" id="KW-1185">Reference proteome</keyword>
<sequence>MVYPRLIALDMDGTLLDGESKVPEDFWPLLKRAEELGVVIAPASGRQLATLQDQFGDDLSYIAENGTAIAHQGKIIDVSVLPDDAVYRILDALQSVTVEHDVVLCTPTVGYVSEDANPDTFTQLEKYYYSRESVAELRSMVEGSDIIKVAIYCAAGSEEFIAPVIFEAIPDHNVAVSGQAWVDIMPAGANKGAALHHMAEKLGISIEETAAFGDYLNDFELLQEAGTAVAMDNAHPKLKEIADLIAPSNLDHGVITVLTEWFDKMQAEVETQRANR</sequence>
<protein>
    <submittedName>
        <fullName evidence="1">Uncharacterized protein</fullName>
    </submittedName>
</protein>
<dbReference type="PANTHER" id="PTHR10000:SF53">
    <property type="entry name" value="5-AMINO-6-(5-PHOSPHO-D-RIBITYLAMINO)URACIL PHOSPHATASE YBJI-RELATED"/>
    <property type="match status" value="1"/>
</dbReference>
<accession>A0ABM5PR85</accession>
<dbReference type="NCBIfam" id="TIGR00099">
    <property type="entry name" value="Cof-subfamily"/>
    <property type="match status" value="1"/>
</dbReference>
<dbReference type="RefSeq" id="WP_025387876.1">
    <property type="nucleotide sequence ID" value="NZ_CP004350.1"/>
</dbReference>
<evidence type="ECO:0000313" key="2">
    <source>
        <dbReference type="Proteomes" id="UP000019226"/>
    </source>
</evidence>
<reference evidence="2" key="1">
    <citation type="submission" date="2013-02" db="EMBL/GenBank/DDBJ databases">
        <title>The complete genome sequence of Corynebacterium casei LMG S-19264 (=DSM 44701).</title>
        <authorList>
            <person name="Ruckert C."/>
            <person name="Albersmeier A."/>
            <person name="Kalinowski J."/>
        </authorList>
    </citation>
    <scope>NUCLEOTIDE SEQUENCE [LARGE SCALE GENOMIC DNA]</scope>
    <source>
        <strain evidence="2">LMG S-19264</strain>
    </source>
</reference>
<dbReference type="Gene3D" id="3.40.50.1000">
    <property type="entry name" value="HAD superfamily/HAD-like"/>
    <property type="match status" value="1"/>
</dbReference>
<dbReference type="Pfam" id="PF08282">
    <property type="entry name" value="Hydrolase_3"/>
    <property type="match status" value="1"/>
</dbReference>
<dbReference type="EMBL" id="CP004350">
    <property type="protein sequence ID" value="AHI20531.1"/>
    <property type="molecule type" value="Genomic_DNA"/>
</dbReference>
<organism evidence="1 2">
    <name type="scientific">Corynebacterium casei LMG S-19264</name>
    <dbReference type="NCBI Taxonomy" id="1285583"/>
    <lineage>
        <taxon>Bacteria</taxon>
        <taxon>Bacillati</taxon>
        <taxon>Actinomycetota</taxon>
        <taxon>Actinomycetes</taxon>
        <taxon>Mycobacteriales</taxon>
        <taxon>Corynebacteriaceae</taxon>
        <taxon>Corynebacterium</taxon>
    </lineage>
</organism>
<dbReference type="Gene3D" id="3.30.1240.10">
    <property type="match status" value="1"/>
</dbReference>
<name>A0ABM5PR85_9CORY</name>